<dbReference type="AlphaFoldDB" id="A0A382SI24"/>
<evidence type="ECO:0000313" key="1">
    <source>
        <dbReference type="EMBL" id="SVD09125.1"/>
    </source>
</evidence>
<feature type="non-terminal residue" evidence="1">
    <location>
        <position position="1"/>
    </location>
</feature>
<evidence type="ECO:0008006" key="2">
    <source>
        <dbReference type="Google" id="ProtNLM"/>
    </source>
</evidence>
<reference evidence="1" key="1">
    <citation type="submission" date="2018-05" db="EMBL/GenBank/DDBJ databases">
        <authorList>
            <person name="Lanie J.A."/>
            <person name="Ng W.-L."/>
            <person name="Kazmierczak K.M."/>
            <person name="Andrzejewski T.M."/>
            <person name="Davidsen T.M."/>
            <person name="Wayne K.J."/>
            <person name="Tettelin H."/>
            <person name="Glass J.I."/>
            <person name="Rusch D."/>
            <person name="Podicherti R."/>
            <person name="Tsui H.-C.T."/>
            <person name="Winkler M.E."/>
        </authorList>
    </citation>
    <scope>NUCLEOTIDE SEQUENCE</scope>
</reference>
<name>A0A382SI24_9ZZZZ</name>
<accession>A0A382SI24</accession>
<dbReference type="EMBL" id="UINC01129006">
    <property type="protein sequence ID" value="SVD09125.1"/>
    <property type="molecule type" value="Genomic_DNA"/>
</dbReference>
<organism evidence="1">
    <name type="scientific">marine metagenome</name>
    <dbReference type="NCBI Taxonomy" id="408172"/>
    <lineage>
        <taxon>unclassified sequences</taxon>
        <taxon>metagenomes</taxon>
        <taxon>ecological metagenomes</taxon>
    </lineage>
</organism>
<sequence length="36" mass="4449">YKAFFKIDNIFDEVYNTALEYNQMDRSFNFGIKRSY</sequence>
<proteinExistence type="predicted"/>
<gene>
    <name evidence="1" type="ORF">METZ01_LOCUS361979</name>
</gene>
<protein>
    <recommendedName>
        <fullName evidence="2">TonB-dependent receptor-like beta-barrel domain-containing protein</fullName>
    </recommendedName>
</protein>